<accession>A0A396JPD5</accession>
<dbReference type="Proteomes" id="UP000265566">
    <property type="component" value="Chromosome 1"/>
</dbReference>
<reference evidence="2" key="1">
    <citation type="journal article" date="2018" name="Nat. Plants">
        <title>Whole-genome landscape of Medicago truncatula symbiotic genes.</title>
        <authorList>
            <person name="Pecrix Y."/>
            <person name="Gamas P."/>
            <person name="Carrere S."/>
        </authorList>
    </citation>
    <scope>NUCLEOTIDE SEQUENCE</scope>
    <source>
        <tissue evidence="2">Leaves</tissue>
    </source>
</reference>
<dbReference type="AlphaFoldDB" id="A0A396JPD5"/>
<dbReference type="Gramene" id="rna3040">
    <property type="protein sequence ID" value="RHN79272.1"/>
    <property type="gene ID" value="gene3040"/>
</dbReference>
<evidence type="ECO:0000256" key="1">
    <source>
        <dbReference type="SAM" id="MobiDB-lite"/>
    </source>
</evidence>
<evidence type="ECO:0000313" key="2">
    <source>
        <dbReference type="EMBL" id="RHN79272.1"/>
    </source>
</evidence>
<sequence length="43" mass="4928">MMMNDSVDDEIEDSGNHFHSKMGLEYNSQKPFPQQNGFGIPVR</sequence>
<feature type="region of interest" description="Disordered" evidence="1">
    <location>
        <begin position="1"/>
        <end position="43"/>
    </location>
</feature>
<organism evidence="2">
    <name type="scientific">Medicago truncatula</name>
    <name type="common">Barrel medic</name>
    <name type="synonym">Medicago tribuloides</name>
    <dbReference type="NCBI Taxonomy" id="3880"/>
    <lineage>
        <taxon>Eukaryota</taxon>
        <taxon>Viridiplantae</taxon>
        <taxon>Streptophyta</taxon>
        <taxon>Embryophyta</taxon>
        <taxon>Tracheophyta</taxon>
        <taxon>Spermatophyta</taxon>
        <taxon>Magnoliopsida</taxon>
        <taxon>eudicotyledons</taxon>
        <taxon>Gunneridae</taxon>
        <taxon>Pentapetalae</taxon>
        <taxon>rosids</taxon>
        <taxon>fabids</taxon>
        <taxon>Fabales</taxon>
        <taxon>Fabaceae</taxon>
        <taxon>Papilionoideae</taxon>
        <taxon>50 kb inversion clade</taxon>
        <taxon>NPAAA clade</taxon>
        <taxon>Hologalegina</taxon>
        <taxon>IRL clade</taxon>
        <taxon>Trifolieae</taxon>
        <taxon>Medicago</taxon>
    </lineage>
</organism>
<dbReference type="EMBL" id="PSQE01000001">
    <property type="protein sequence ID" value="RHN79272.1"/>
    <property type="molecule type" value="Genomic_DNA"/>
</dbReference>
<name>A0A396JPD5_MEDTR</name>
<comment type="caution">
    <text evidence="2">The sequence shown here is derived from an EMBL/GenBank/DDBJ whole genome shotgun (WGS) entry which is preliminary data.</text>
</comment>
<gene>
    <name evidence="2" type="ORF">MtrunA17_Chr1g0175501</name>
</gene>
<feature type="compositionally biased region" description="Acidic residues" evidence="1">
    <location>
        <begin position="1"/>
        <end position="13"/>
    </location>
</feature>
<feature type="compositionally biased region" description="Polar residues" evidence="1">
    <location>
        <begin position="26"/>
        <end position="37"/>
    </location>
</feature>
<protein>
    <submittedName>
        <fullName evidence="2">Uncharacterized protein</fullName>
    </submittedName>
</protein>
<proteinExistence type="predicted"/>